<dbReference type="EMBL" id="LN614830">
    <property type="protein sequence ID" value="CEG61393.1"/>
    <property type="molecule type" value="Genomic_DNA"/>
</dbReference>
<evidence type="ECO:0000313" key="1">
    <source>
        <dbReference type="EMBL" id="CEG61393.1"/>
    </source>
</evidence>
<name>A0A098GFZ6_LEGMI</name>
<dbReference type="Proteomes" id="UP000032414">
    <property type="component" value="Chromosome I"/>
</dbReference>
<sequence length="65" mass="7520">MSRLDIQLPNPSIKEVKNYAYFKHNLLEGIGLHWRSEGLDRLFSWADWVALPICMASLFLTLADN</sequence>
<organism evidence="1 2">
    <name type="scientific">Legionella micdadei</name>
    <name type="common">Tatlockia micdadei</name>
    <dbReference type="NCBI Taxonomy" id="451"/>
    <lineage>
        <taxon>Bacteria</taxon>
        <taxon>Pseudomonadati</taxon>
        <taxon>Pseudomonadota</taxon>
        <taxon>Gammaproteobacteria</taxon>
        <taxon>Legionellales</taxon>
        <taxon>Legionellaceae</taxon>
        <taxon>Legionella</taxon>
    </lineage>
</organism>
<protein>
    <submittedName>
        <fullName evidence="1">Uncharacterized protein</fullName>
    </submittedName>
</protein>
<dbReference type="KEGG" id="tmc:LMI_2113"/>
<reference evidence="2" key="1">
    <citation type="submission" date="2014-09" db="EMBL/GenBank/DDBJ databases">
        <authorList>
            <person name="Gomez-Valero L."/>
        </authorList>
    </citation>
    <scope>NUCLEOTIDE SEQUENCE [LARGE SCALE GENOMIC DNA]</scope>
    <source>
        <strain evidence="2">ATCC33218</strain>
    </source>
</reference>
<gene>
    <name evidence="1" type="ORF">LMI_2113</name>
</gene>
<dbReference type="HOGENOM" id="CLU_2848351_0_0_6"/>
<proteinExistence type="predicted"/>
<accession>A0A098GFZ6</accession>
<evidence type="ECO:0000313" key="2">
    <source>
        <dbReference type="Proteomes" id="UP000032414"/>
    </source>
</evidence>
<dbReference type="AlphaFoldDB" id="A0A098GFZ6"/>